<accession>A0A0E9SFB6</accession>
<dbReference type="EMBL" id="GBXM01068645">
    <property type="protein sequence ID" value="JAH39932.1"/>
    <property type="molecule type" value="Transcribed_RNA"/>
</dbReference>
<protein>
    <submittedName>
        <fullName evidence="2">Uncharacterized protein</fullName>
    </submittedName>
</protein>
<sequence>MASLPEFGIAPMRSTEPLLEP</sequence>
<name>A0A0E9SFB6_ANGAN</name>
<dbReference type="AlphaFoldDB" id="A0A0E9SFB6"/>
<feature type="region of interest" description="Disordered" evidence="1">
    <location>
        <begin position="1"/>
        <end position="21"/>
    </location>
</feature>
<evidence type="ECO:0000256" key="1">
    <source>
        <dbReference type="SAM" id="MobiDB-lite"/>
    </source>
</evidence>
<proteinExistence type="predicted"/>
<reference evidence="2" key="1">
    <citation type="submission" date="2014-11" db="EMBL/GenBank/DDBJ databases">
        <authorList>
            <person name="Amaro Gonzalez C."/>
        </authorList>
    </citation>
    <scope>NUCLEOTIDE SEQUENCE</scope>
</reference>
<evidence type="ECO:0000313" key="2">
    <source>
        <dbReference type="EMBL" id="JAH39932.1"/>
    </source>
</evidence>
<organism evidence="2">
    <name type="scientific">Anguilla anguilla</name>
    <name type="common">European freshwater eel</name>
    <name type="synonym">Muraena anguilla</name>
    <dbReference type="NCBI Taxonomy" id="7936"/>
    <lineage>
        <taxon>Eukaryota</taxon>
        <taxon>Metazoa</taxon>
        <taxon>Chordata</taxon>
        <taxon>Craniata</taxon>
        <taxon>Vertebrata</taxon>
        <taxon>Euteleostomi</taxon>
        <taxon>Actinopterygii</taxon>
        <taxon>Neopterygii</taxon>
        <taxon>Teleostei</taxon>
        <taxon>Anguilliformes</taxon>
        <taxon>Anguillidae</taxon>
        <taxon>Anguilla</taxon>
    </lineage>
</organism>
<reference evidence="2" key="2">
    <citation type="journal article" date="2015" name="Fish Shellfish Immunol.">
        <title>Early steps in the European eel (Anguilla anguilla)-Vibrio vulnificus interaction in the gills: Role of the RtxA13 toxin.</title>
        <authorList>
            <person name="Callol A."/>
            <person name="Pajuelo D."/>
            <person name="Ebbesson L."/>
            <person name="Teles M."/>
            <person name="MacKenzie S."/>
            <person name="Amaro C."/>
        </authorList>
    </citation>
    <scope>NUCLEOTIDE SEQUENCE</scope>
</reference>